<gene>
    <name evidence="8" type="ORF">C7959_14613</name>
</gene>
<evidence type="ECO:0000313" key="8">
    <source>
        <dbReference type="EMBL" id="TDX45303.1"/>
    </source>
</evidence>
<keyword evidence="9" id="KW-1185">Reference proteome</keyword>
<dbReference type="Proteomes" id="UP000295832">
    <property type="component" value="Unassembled WGS sequence"/>
</dbReference>
<name>A0A4R8GT74_9FIRM</name>
<reference evidence="8 9" key="1">
    <citation type="submission" date="2019-03" db="EMBL/GenBank/DDBJ databases">
        <title>Subsurface microbial communities from deep shales in Ohio and West Virginia, USA.</title>
        <authorList>
            <person name="Wrighton K."/>
        </authorList>
    </citation>
    <scope>NUCLEOTIDE SEQUENCE [LARGE SCALE GENOMIC DNA]</scope>
    <source>
        <strain evidence="8 9">MSL 6dP</strain>
    </source>
</reference>
<keyword evidence="5" id="KW-0808">Transferase</keyword>
<evidence type="ECO:0000256" key="2">
    <source>
        <dbReference type="ARBA" id="ARBA00022448"/>
    </source>
</evidence>
<comment type="subcellular location">
    <subcellularLocation>
        <location evidence="1">Cytoplasm</location>
    </subcellularLocation>
</comment>
<evidence type="ECO:0000259" key="7">
    <source>
        <dbReference type="PROSITE" id="PS51094"/>
    </source>
</evidence>
<keyword evidence="3" id="KW-0597">Phosphoprotein</keyword>
<feature type="domain" description="PTS EIIA type-2" evidence="7">
    <location>
        <begin position="5"/>
        <end position="149"/>
    </location>
</feature>
<evidence type="ECO:0000256" key="4">
    <source>
        <dbReference type="ARBA" id="ARBA00022597"/>
    </source>
</evidence>
<dbReference type="InterPro" id="IPR051541">
    <property type="entry name" value="PTS_SugarTrans_NitroReg"/>
</dbReference>
<evidence type="ECO:0000256" key="3">
    <source>
        <dbReference type="ARBA" id="ARBA00022553"/>
    </source>
</evidence>
<keyword evidence="4" id="KW-0762">Sugar transport</keyword>
<evidence type="ECO:0000256" key="5">
    <source>
        <dbReference type="ARBA" id="ARBA00022679"/>
    </source>
</evidence>
<dbReference type="PROSITE" id="PS51094">
    <property type="entry name" value="PTS_EIIA_TYPE_2"/>
    <property type="match status" value="1"/>
</dbReference>
<dbReference type="EMBL" id="SOEG01000046">
    <property type="protein sequence ID" value="TDX45303.1"/>
    <property type="molecule type" value="Genomic_DNA"/>
</dbReference>
<dbReference type="RefSeq" id="WP_018249532.1">
    <property type="nucleotide sequence ID" value="NZ_SOEG01000046.1"/>
</dbReference>
<proteinExistence type="predicted"/>
<protein>
    <submittedName>
        <fullName evidence="8">PTS system D-fructose-specific IIA component (F1P-forming) (Frc family)</fullName>
    </submittedName>
</protein>
<dbReference type="InterPro" id="IPR002178">
    <property type="entry name" value="PTS_EIIA_type-2_dom"/>
</dbReference>
<dbReference type="PANTHER" id="PTHR47738">
    <property type="entry name" value="PTS SYSTEM FRUCTOSE-LIKE EIIA COMPONENT-RELATED"/>
    <property type="match status" value="1"/>
</dbReference>
<dbReference type="NCBIfam" id="TIGR00848">
    <property type="entry name" value="fruA"/>
    <property type="match status" value="1"/>
</dbReference>
<dbReference type="FunFam" id="3.40.930.10:FF:000009">
    <property type="entry name" value="PTS system, fructose specific IIABC component"/>
    <property type="match status" value="1"/>
</dbReference>
<evidence type="ECO:0000313" key="9">
    <source>
        <dbReference type="Proteomes" id="UP000295832"/>
    </source>
</evidence>
<keyword evidence="6" id="KW-0598">Phosphotransferase system</keyword>
<dbReference type="InterPro" id="IPR004715">
    <property type="entry name" value="PTS_IIA_fruc"/>
</dbReference>
<keyword evidence="2" id="KW-0813">Transport</keyword>
<sequence>MKISNLMSKDLIKLKLDSNTKNEVLSEMVDLLDQAERITSKEDFYQTILEREEKSTTGVGNGVAIPHGKSSVVKEPTLVFAKSEEGVEFGSFDDKPAKIFFMIAVPEGKNDDHLKVLAKLSRKLMHADFREALLSVDTKEELLKVIEENE</sequence>
<dbReference type="GO" id="GO:0016020">
    <property type="term" value="C:membrane"/>
    <property type="evidence" value="ECO:0007669"/>
    <property type="project" value="InterPro"/>
</dbReference>
<accession>A0A4R8GT74</accession>
<dbReference type="Gene3D" id="3.40.930.10">
    <property type="entry name" value="Mannitol-specific EII, Chain A"/>
    <property type="match status" value="1"/>
</dbReference>
<comment type="caution">
    <text evidence="8">The sequence shown here is derived from an EMBL/GenBank/DDBJ whole genome shotgun (WGS) entry which is preliminary data.</text>
</comment>
<evidence type="ECO:0000256" key="1">
    <source>
        <dbReference type="ARBA" id="ARBA00004496"/>
    </source>
</evidence>
<dbReference type="Pfam" id="PF00359">
    <property type="entry name" value="PTS_EIIA_2"/>
    <property type="match status" value="1"/>
</dbReference>
<dbReference type="GO" id="GO:0005737">
    <property type="term" value="C:cytoplasm"/>
    <property type="evidence" value="ECO:0007669"/>
    <property type="project" value="UniProtKB-SubCell"/>
</dbReference>
<dbReference type="PROSITE" id="PS00372">
    <property type="entry name" value="PTS_EIIA_TYPE_2_HIS"/>
    <property type="match status" value="1"/>
</dbReference>
<dbReference type="STRING" id="926561.GCA_000379025_02372"/>
<organism evidence="8 9">
    <name type="scientific">Orenia marismortui</name>
    <dbReference type="NCBI Taxonomy" id="46469"/>
    <lineage>
        <taxon>Bacteria</taxon>
        <taxon>Bacillati</taxon>
        <taxon>Bacillota</taxon>
        <taxon>Clostridia</taxon>
        <taxon>Halanaerobiales</taxon>
        <taxon>Halobacteroidaceae</taxon>
        <taxon>Orenia</taxon>
    </lineage>
</organism>
<dbReference type="SUPFAM" id="SSF55804">
    <property type="entry name" value="Phoshotransferase/anion transport protein"/>
    <property type="match status" value="1"/>
</dbReference>
<dbReference type="PANTHER" id="PTHR47738:SF2">
    <property type="entry name" value="PTS SYSTEM FRUCTOSE-LIKE EIIA COMPONENT"/>
    <property type="match status" value="1"/>
</dbReference>
<dbReference type="InterPro" id="IPR016152">
    <property type="entry name" value="PTrfase/Anion_transptr"/>
</dbReference>
<dbReference type="CDD" id="cd00211">
    <property type="entry name" value="PTS_IIA_fru"/>
    <property type="match status" value="1"/>
</dbReference>
<evidence type="ECO:0000256" key="6">
    <source>
        <dbReference type="ARBA" id="ARBA00022683"/>
    </source>
</evidence>
<dbReference type="GO" id="GO:0008982">
    <property type="term" value="F:protein-N(PI)-phosphohistidine-sugar phosphotransferase activity"/>
    <property type="evidence" value="ECO:0007669"/>
    <property type="project" value="InterPro"/>
</dbReference>
<dbReference type="GO" id="GO:0009401">
    <property type="term" value="P:phosphoenolpyruvate-dependent sugar phosphotransferase system"/>
    <property type="evidence" value="ECO:0007669"/>
    <property type="project" value="UniProtKB-KW"/>
</dbReference>
<dbReference type="AlphaFoldDB" id="A0A4R8GT74"/>